<feature type="domain" description="FAD-binding FR-type" evidence="1">
    <location>
        <begin position="1"/>
        <end position="101"/>
    </location>
</feature>
<evidence type="ECO:0000313" key="2">
    <source>
        <dbReference type="EMBL" id="AHC15755.1"/>
    </source>
</evidence>
<organism evidence="2 3">
    <name type="scientific">Salinispira pacifica</name>
    <dbReference type="NCBI Taxonomy" id="1307761"/>
    <lineage>
        <taxon>Bacteria</taxon>
        <taxon>Pseudomonadati</taxon>
        <taxon>Spirochaetota</taxon>
        <taxon>Spirochaetia</taxon>
        <taxon>Spirochaetales</taxon>
        <taxon>Spirochaetaceae</taxon>
        <taxon>Salinispira</taxon>
    </lineage>
</organism>
<dbReference type="KEGG" id="slr:L21SP2_2402"/>
<dbReference type="InterPro" id="IPR039261">
    <property type="entry name" value="FNR_nucleotide-bd"/>
</dbReference>
<keyword evidence="3" id="KW-1185">Reference proteome</keyword>
<dbReference type="Gene3D" id="3.40.50.80">
    <property type="entry name" value="Nucleotide-binding domain of ferredoxin-NADP reductase (FNR) module"/>
    <property type="match status" value="1"/>
</dbReference>
<protein>
    <submittedName>
        <fullName evidence="2">Ferredoxin--NADP(+) reductase</fullName>
        <ecNumber evidence="2">1.18.1.2</ecNumber>
    </submittedName>
</protein>
<dbReference type="SUPFAM" id="SSF63380">
    <property type="entry name" value="Riboflavin synthase domain-like"/>
    <property type="match status" value="1"/>
</dbReference>
<dbReference type="eggNOG" id="COG1018">
    <property type="taxonomic scope" value="Bacteria"/>
</dbReference>
<evidence type="ECO:0000259" key="1">
    <source>
        <dbReference type="PROSITE" id="PS51384"/>
    </source>
</evidence>
<dbReference type="AlphaFoldDB" id="V5WJE1"/>
<dbReference type="InterPro" id="IPR051930">
    <property type="entry name" value="FNR_type-1"/>
</dbReference>
<dbReference type="PANTHER" id="PTHR47878">
    <property type="entry name" value="OXIDOREDUCTASE FAD/NAD(P)-BINDING DOMAIN PROTEIN"/>
    <property type="match status" value="1"/>
</dbReference>
<name>V5WJE1_9SPIO</name>
<dbReference type="Gene3D" id="2.40.30.10">
    <property type="entry name" value="Translation factors"/>
    <property type="match status" value="1"/>
</dbReference>
<sequence length="251" mass="27433">MKQTESPLSRVKILSQRTYGKSAYILTLDYSPDFIPGQMVALSDSADTPPRLYSIASPPGNSGLEILYTVTPEGELTPRLSQMGPGDTLFVSRPRGEFLPGTSPDGGKSVANHGGIRRVWIANGTGVAPFLSAWRAGYHSGAMLIHGARWIEDFYGSEYVTSTAGGLDEPDKFPYIACLSKPDNRNSAEPGLMPFIFPGRLTSWIEETGAVHLPKDAGYYLCGSEQMIIQVRQLLYRLGIPYSSVISEIYF</sequence>
<dbReference type="OrthoDB" id="9789468at2"/>
<keyword evidence="2" id="KW-0560">Oxidoreductase</keyword>
<dbReference type="GO" id="GO:0004324">
    <property type="term" value="F:ferredoxin-NADP+ reductase activity"/>
    <property type="evidence" value="ECO:0007669"/>
    <property type="project" value="UniProtKB-EC"/>
</dbReference>
<dbReference type="HOGENOM" id="CLU_003827_3_1_12"/>
<dbReference type="EC" id="1.18.1.2" evidence="2"/>
<gene>
    <name evidence="2" type="ORF">L21SP2_2402</name>
</gene>
<proteinExistence type="predicted"/>
<accession>V5WJE1</accession>
<dbReference type="PROSITE" id="PS51384">
    <property type="entry name" value="FAD_FR"/>
    <property type="match status" value="1"/>
</dbReference>
<dbReference type="RefSeq" id="WP_024268659.1">
    <property type="nucleotide sequence ID" value="NC_023035.1"/>
</dbReference>
<dbReference type="STRING" id="1307761.L21SP2_2402"/>
<dbReference type="SUPFAM" id="SSF52343">
    <property type="entry name" value="Ferredoxin reductase-like, C-terminal NADP-linked domain"/>
    <property type="match status" value="1"/>
</dbReference>
<dbReference type="EMBL" id="CP006939">
    <property type="protein sequence ID" value="AHC15755.1"/>
    <property type="molecule type" value="Genomic_DNA"/>
</dbReference>
<dbReference type="PANTHER" id="PTHR47878:SF2">
    <property type="entry name" value="OXIDOREDUCTASE FAD_NAD(P)-BINDING DOMAIN PROTEIN"/>
    <property type="match status" value="1"/>
</dbReference>
<reference evidence="2 3" key="1">
    <citation type="journal article" date="2015" name="Stand. Genomic Sci.">
        <title>Complete genome sequence and description of Salinispira pacifica gen. nov., sp. nov., a novel spirochaete isolated form a hypersaline microbial mat.</title>
        <authorList>
            <person name="Ben Hania W."/>
            <person name="Joseph M."/>
            <person name="Schumann P."/>
            <person name="Bunk B."/>
            <person name="Fiebig A."/>
            <person name="Sproer C."/>
            <person name="Klenk H.P."/>
            <person name="Fardeau M.L."/>
            <person name="Spring S."/>
        </authorList>
    </citation>
    <scope>NUCLEOTIDE SEQUENCE [LARGE SCALE GENOMIC DNA]</scope>
    <source>
        <strain evidence="2 3">L21-RPul-D2</strain>
    </source>
</reference>
<dbReference type="Proteomes" id="UP000018680">
    <property type="component" value="Chromosome"/>
</dbReference>
<dbReference type="InterPro" id="IPR017927">
    <property type="entry name" value="FAD-bd_FR_type"/>
</dbReference>
<dbReference type="Pfam" id="PF00175">
    <property type="entry name" value="NAD_binding_1"/>
    <property type="match status" value="1"/>
</dbReference>
<evidence type="ECO:0000313" key="3">
    <source>
        <dbReference type="Proteomes" id="UP000018680"/>
    </source>
</evidence>
<dbReference type="InterPro" id="IPR017938">
    <property type="entry name" value="Riboflavin_synthase-like_b-brl"/>
</dbReference>
<dbReference type="InterPro" id="IPR001433">
    <property type="entry name" value="OxRdtase_FAD/NAD-bd"/>
</dbReference>